<dbReference type="GO" id="GO:0075713">
    <property type="term" value="P:establishment of integrated proviral latency"/>
    <property type="evidence" value="ECO:0007669"/>
    <property type="project" value="UniProtKB-KW"/>
</dbReference>
<dbReference type="PANTHER" id="PTHR30349">
    <property type="entry name" value="PHAGE INTEGRASE-RELATED"/>
    <property type="match status" value="1"/>
</dbReference>
<keyword evidence="7" id="KW-0229">DNA integration</keyword>
<gene>
    <name evidence="9" type="ORF">laban61_gp001</name>
</gene>
<dbReference type="InterPro" id="IPR035386">
    <property type="entry name" value="Arm-DNA-bind_5"/>
</dbReference>
<dbReference type="GO" id="GO:0044826">
    <property type="term" value="P:viral genome integration into host DNA"/>
    <property type="evidence" value="ECO:0007669"/>
    <property type="project" value="UniProtKB-KW"/>
</dbReference>
<evidence type="ECO:0000313" key="10">
    <source>
        <dbReference type="Proteomes" id="UP000465101"/>
    </source>
</evidence>
<dbReference type="Pfam" id="PF00589">
    <property type="entry name" value="Phage_integrase"/>
    <property type="match status" value="1"/>
</dbReference>
<keyword evidence="5" id="KW-0238">DNA-binding</keyword>
<dbReference type="Gene3D" id="1.10.443.10">
    <property type="entry name" value="Intergrase catalytic core"/>
    <property type="match status" value="1"/>
</dbReference>
<dbReference type="EMBL" id="MN812211">
    <property type="protein sequence ID" value="QHB38972.1"/>
    <property type="molecule type" value="Genomic_DNA"/>
</dbReference>
<reference evidence="9 10" key="1">
    <citation type="journal article" date="2020" name="Viruses">
        <title>Diversity and Host Interactions Among Virulent and Temperate Baltic Sea Flavobacterium Phages.</title>
        <authorList>
            <person name="Nilsson E."/>
            <person name="Bayfield O.W."/>
            <person name="Lundin D."/>
            <person name="Antson A.A."/>
            <person name="Holmfeldt K."/>
        </authorList>
    </citation>
    <scope>NUCLEOTIDE SEQUENCE [LARGE SCALE GENOMIC DNA]</scope>
</reference>
<dbReference type="InterPro" id="IPR010998">
    <property type="entry name" value="Integrase_recombinase_N"/>
</dbReference>
<keyword evidence="6" id="KW-0233">DNA recombination</keyword>
<dbReference type="InterPro" id="IPR050090">
    <property type="entry name" value="Tyrosine_recombinase_XerCD"/>
</dbReference>
<dbReference type="GO" id="GO:0003677">
    <property type="term" value="F:DNA binding"/>
    <property type="evidence" value="ECO:0007669"/>
    <property type="project" value="UniProtKB-KW"/>
</dbReference>
<dbReference type="InterPro" id="IPR013762">
    <property type="entry name" value="Integrase-like_cat_sf"/>
</dbReference>
<dbReference type="GO" id="GO:0016740">
    <property type="term" value="F:transferase activity"/>
    <property type="evidence" value="ECO:0007669"/>
    <property type="project" value="UniProtKB-KW"/>
</dbReference>
<accession>A0A6B9LAB7</accession>
<keyword evidence="3" id="KW-0808">Transferase</keyword>
<dbReference type="PROSITE" id="PS51898">
    <property type="entry name" value="TYR_RECOMBINASE"/>
    <property type="match status" value="1"/>
</dbReference>
<name>A0A6B9LAB7_9CAUD</name>
<organism evidence="9 10">
    <name type="scientific">Flavobacterium phage vB_FspS_laban6-1</name>
    <dbReference type="NCBI Taxonomy" id="2686250"/>
    <lineage>
        <taxon>Viruses</taxon>
        <taxon>Duplodnaviria</taxon>
        <taxon>Heunggongvirae</taxon>
        <taxon>Uroviricota</taxon>
        <taxon>Caudoviricetes</taxon>
        <taxon>Duneviridae</taxon>
        <taxon>Labanvirus</taxon>
        <taxon>Labanvirus laban</taxon>
    </lineage>
</organism>
<evidence type="ECO:0000256" key="7">
    <source>
        <dbReference type="ARBA" id="ARBA00023195"/>
    </source>
</evidence>
<dbReference type="Pfam" id="PF17293">
    <property type="entry name" value="Arm-DNA-bind_5"/>
    <property type="match status" value="1"/>
</dbReference>
<dbReference type="GO" id="GO:0015074">
    <property type="term" value="P:DNA integration"/>
    <property type="evidence" value="ECO:0007669"/>
    <property type="project" value="InterPro"/>
</dbReference>
<feature type="domain" description="Tyr recombinase" evidence="8">
    <location>
        <begin position="233"/>
        <end position="400"/>
    </location>
</feature>
<dbReference type="Proteomes" id="UP000465101">
    <property type="component" value="Segment"/>
</dbReference>
<evidence type="ECO:0000256" key="1">
    <source>
        <dbReference type="ARBA" id="ARBA00008857"/>
    </source>
</evidence>
<dbReference type="InterPro" id="IPR002104">
    <property type="entry name" value="Integrase_catalytic"/>
</dbReference>
<dbReference type="Gene3D" id="1.10.150.130">
    <property type="match status" value="1"/>
</dbReference>
<proteinExistence type="inferred from homology"/>
<evidence type="ECO:0000256" key="5">
    <source>
        <dbReference type="ARBA" id="ARBA00023125"/>
    </source>
</evidence>
<evidence type="ECO:0000256" key="2">
    <source>
        <dbReference type="ARBA" id="ARBA00016082"/>
    </source>
</evidence>
<comment type="similarity">
    <text evidence="1">Belongs to the 'phage' integrase family.</text>
</comment>
<dbReference type="SUPFAM" id="SSF56349">
    <property type="entry name" value="DNA breaking-rejoining enzymes"/>
    <property type="match status" value="1"/>
</dbReference>
<evidence type="ECO:0000256" key="4">
    <source>
        <dbReference type="ARBA" id="ARBA00022801"/>
    </source>
</evidence>
<keyword evidence="7" id="KW-1160">Virus entry into host cell</keyword>
<sequence>MLFCLIFKLSGFMISTSNQRISDTLFDTLNFTVSVNYYFTIRNYTSASRIYLVASGYDQRERISLNLSIPLKTWDKKRQRAKELNQNLIHTNLVIGQMETKIEKIKLNYLANDMILTPELLVKELKEDLSRLNFLAFFKQGLKHEEKFLEKGSLKRHRAVYHKLLEYKEYIPFNEIDHKFFDDFKYWCRKRGNAHTTIASNIASIKKFLKMAIKDGIKLKIDLEDVRAGSSRGNRTPLSLEETKKFIRYYNSEFIDQTDKLTLGYFLFSCMTGLRVSDVGNLERKNILDEYISFISKKSKKDQLINLNKLACEIIEAEPNLFIKRVAEQTMNKTLKKIALSMKMRKKVTFHTSRHTFATLYLIAGGRIENLMQLLGHKKIETTMIYSHIVALDANKDVYKLDELFNKKSGQE</sequence>
<evidence type="ECO:0000256" key="6">
    <source>
        <dbReference type="ARBA" id="ARBA00023172"/>
    </source>
</evidence>
<keyword evidence="7" id="KW-1179">Viral genome integration</keyword>
<evidence type="ECO:0000256" key="3">
    <source>
        <dbReference type="ARBA" id="ARBA00022679"/>
    </source>
</evidence>
<dbReference type="CDD" id="cd01185">
    <property type="entry name" value="INTN1_C_like"/>
    <property type="match status" value="1"/>
</dbReference>
<dbReference type="InterPro" id="IPR011010">
    <property type="entry name" value="DNA_brk_join_enz"/>
</dbReference>
<dbReference type="GO" id="GO:0016787">
    <property type="term" value="F:hydrolase activity"/>
    <property type="evidence" value="ECO:0007669"/>
    <property type="project" value="UniProtKB-KW"/>
</dbReference>
<keyword evidence="10" id="KW-1185">Reference proteome</keyword>
<dbReference type="PANTHER" id="PTHR30349:SF41">
    <property type="entry name" value="INTEGRASE_RECOMBINASE PROTEIN MJ0367-RELATED"/>
    <property type="match status" value="1"/>
</dbReference>
<protein>
    <recommendedName>
        <fullName evidence="2">Integrase</fullName>
    </recommendedName>
</protein>
<dbReference type="Pfam" id="PF13102">
    <property type="entry name" value="Phage_int_SAM_5"/>
    <property type="match status" value="1"/>
</dbReference>
<keyword evidence="4" id="KW-0378">Hydrolase</keyword>
<dbReference type="GO" id="GO:0006310">
    <property type="term" value="P:DNA recombination"/>
    <property type="evidence" value="ECO:0007669"/>
    <property type="project" value="UniProtKB-KW"/>
</dbReference>
<dbReference type="InterPro" id="IPR025269">
    <property type="entry name" value="SAM-like_dom"/>
</dbReference>
<evidence type="ECO:0000313" key="9">
    <source>
        <dbReference type="EMBL" id="QHB38972.1"/>
    </source>
</evidence>
<evidence type="ECO:0000259" key="8">
    <source>
        <dbReference type="PROSITE" id="PS51898"/>
    </source>
</evidence>